<dbReference type="STRING" id="470145.BACCOP_02776"/>
<comment type="caution">
    <text evidence="1">The sequence shown here is derived from an EMBL/GenBank/DDBJ whole genome shotgun (WGS) entry which is preliminary data.</text>
</comment>
<evidence type="ECO:0000313" key="1">
    <source>
        <dbReference type="EMBL" id="EDV00162.1"/>
    </source>
</evidence>
<dbReference type="EMBL" id="ABIY02000099">
    <property type="protein sequence ID" value="EDV00162.1"/>
    <property type="molecule type" value="Genomic_DNA"/>
</dbReference>
<reference evidence="1 2" key="1">
    <citation type="submission" date="2008-04" db="EMBL/GenBank/DDBJ databases">
        <title>Draft genome sequence of Bacteroides coprocola (DSM 17136).</title>
        <authorList>
            <person name="Sudarsanam P."/>
            <person name="Ley R."/>
            <person name="Guruge J."/>
            <person name="Turnbaugh P.J."/>
            <person name="Mahowald M."/>
            <person name="Liep D."/>
            <person name="Gordon J."/>
        </authorList>
    </citation>
    <scope>NUCLEOTIDE SEQUENCE [LARGE SCALE GENOMIC DNA]</scope>
    <source>
        <strain evidence="1 2">DSM 17136</strain>
    </source>
</reference>
<dbReference type="Proteomes" id="UP000003146">
    <property type="component" value="Unassembled WGS sequence"/>
</dbReference>
<dbReference type="AlphaFoldDB" id="B3JLI1"/>
<dbReference type="HOGENOM" id="CLU_3195983_0_0_10"/>
<reference evidence="1 2" key="2">
    <citation type="submission" date="2008-04" db="EMBL/GenBank/DDBJ databases">
        <authorList>
            <person name="Fulton L."/>
            <person name="Clifton S."/>
            <person name="Fulton B."/>
            <person name="Xu J."/>
            <person name="Minx P."/>
            <person name="Pepin K.H."/>
            <person name="Johnson M."/>
            <person name="Thiruvilangam P."/>
            <person name="Bhonagiri V."/>
            <person name="Nash W.E."/>
            <person name="Mardis E.R."/>
            <person name="Wilson R.K."/>
        </authorList>
    </citation>
    <scope>NUCLEOTIDE SEQUENCE [LARGE SCALE GENOMIC DNA]</scope>
    <source>
        <strain evidence="1 2">DSM 17136</strain>
    </source>
</reference>
<proteinExistence type="predicted"/>
<gene>
    <name evidence="1" type="ORF">BACCOP_02776</name>
</gene>
<name>B3JLI1_9BACT</name>
<evidence type="ECO:0000313" key="2">
    <source>
        <dbReference type="Proteomes" id="UP000003146"/>
    </source>
</evidence>
<protein>
    <submittedName>
        <fullName evidence="1">Uncharacterized protein</fullName>
    </submittedName>
</protein>
<accession>B3JLI1</accession>
<sequence>MPHYLTRKCGAGLLICIRGSGKTRKQINENSTPHLYRMSFAYGYM</sequence>
<organism evidence="1 2">
    <name type="scientific">Phocaeicola coprocola DSM 17136</name>
    <dbReference type="NCBI Taxonomy" id="470145"/>
    <lineage>
        <taxon>Bacteria</taxon>
        <taxon>Pseudomonadati</taxon>
        <taxon>Bacteroidota</taxon>
        <taxon>Bacteroidia</taxon>
        <taxon>Bacteroidales</taxon>
        <taxon>Bacteroidaceae</taxon>
        <taxon>Phocaeicola</taxon>
    </lineage>
</organism>